<sequence>MTEHTRLIGEVAPALEELSAEAARIREGEIAKPVREIAPLSLRTHELAMKCTQQVHDLSVSQYPAMKNGADNLAHLAGACAQISLAATLCNLAIHHRTDILLYEDADSTPATSRDQLRRAGVEMQRAATTYRAVARRLSRRLASFSARAEDRQLISEAQGPSPQKAPSAPPAPGARRRV</sequence>
<keyword evidence="3" id="KW-1185">Reference proteome</keyword>
<evidence type="ECO:0000313" key="2">
    <source>
        <dbReference type="EMBL" id="MFC6505529.1"/>
    </source>
</evidence>
<feature type="compositionally biased region" description="Low complexity" evidence="1">
    <location>
        <begin position="158"/>
        <end position="167"/>
    </location>
</feature>
<evidence type="ECO:0000256" key="1">
    <source>
        <dbReference type="SAM" id="MobiDB-lite"/>
    </source>
</evidence>
<dbReference type="RefSeq" id="WP_125537197.1">
    <property type="nucleotide sequence ID" value="NZ_BMUJ01000011.1"/>
</dbReference>
<reference evidence="3" key="1">
    <citation type="journal article" date="2019" name="Int. J. Syst. Evol. Microbiol.">
        <title>The Global Catalogue of Microorganisms (GCM) 10K type strain sequencing project: providing services to taxonomists for standard genome sequencing and annotation.</title>
        <authorList>
            <consortium name="The Broad Institute Genomics Platform"/>
            <consortium name="The Broad Institute Genome Sequencing Center for Infectious Disease"/>
            <person name="Wu L."/>
            <person name="Ma J."/>
        </authorList>
    </citation>
    <scope>NUCLEOTIDE SEQUENCE [LARGE SCALE GENOMIC DNA]</scope>
    <source>
        <strain evidence="3">JCM 4504</strain>
    </source>
</reference>
<evidence type="ECO:0000313" key="3">
    <source>
        <dbReference type="Proteomes" id="UP001596321"/>
    </source>
</evidence>
<dbReference type="EMBL" id="JBHSUW010000001">
    <property type="protein sequence ID" value="MFC6505529.1"/>
    <property type="molecule type" value="Genomic_DNA"/>
</dbReference>
<gene>
    <name evidence="2" type="ORF">ACFQFF_29725</name>
</gene>
<name>A0ABW1Y7D1_STRPL</name>
<protein>
    <submittedName>
        <fullName evidence="2">Uncharacterized protein</fullName>
    </submittedName>
</protein>
<dbReference type="Proteomes" id="UP001596321">
    <property type="component" value="Unassembled WGS sequence"/>
</dbReference>
<feature type="region of interest" description="Disordered" evidence="1">
    <location>
        <begin position="150"/>
        <end position="179"/>
    </location>
</feature>
<accession>A0ABW1Y7D1</accession>
<proteinExistence type="predicted"/>
<organism evidence="2 3">
    <name type="scientific">Streptomyces plicatus</name>
    <dbReference type="NCBI Taxonomy" id="1922"/>
    <lineage>
        <taxon>Bacteria</taxon>
        <taxon>Bacillati</taxon>
        <taxon>Actinomycetota</taxon>
        <taxon>Actinomycetes</taxon>
        <taxon>Kitasatosporales</taxon>
        <taxon>Streptomycetaceae</taxon>
        <taxon>Streptomyces</taxon>
        <taxon>Streptomyces rochei group</taxon>
    </lineage>
</organism>
<comment type="caution">
    <text evidence="2">The sequence shown here is derived from an EMBL/GenBank/DDBJ whole genome shotgun (WGS) entry which is preliminary data.</text>
</comment>